<dbReference type="PROSITE" id="PS01155">
    <property type="entry name" value="ENDONUCLEASE_III_2"/>
    <property type="match status" value="1"/>
</dbReference>
<evidence type="ECO:0000256" key="4">
    <source>
        <dbReference type="ARBA" id="ARBA00023204"/>
    </source>
</evidence>
<organism evidence="11 12">
    <name type="scientific">Uncinocarpus reesii (strain UAMH 1704)</name>
    <dbReference type="NCBI Taxonomy" id="336963"/>
    <lineage>
        <taxon>Eukaryota</taxon>
        <taxon>Fungi</taxon>
        <taxon>Dikarya</taxon>
        <taxon>Ascomycota</taxon>
        <taxon>Pezizomycotina</taxon>
        <taxon>Eurotiomycetes</taxon>
        <taxon>Eurotiomycetidae</taxon>
        <taxon>Onygenales</taxon>
        <taxon>Onygenaceae</taxon>
        <taxon>Uncinocarpus</taxon>
    </lineage>
</organism>
<dbReference type="Pfam" id="PF00730">
    <property type="entry name" value="HhH-GPD"/>
    <property type="match status" value="1"/>
</dbReference>
<dbReference type="eggNOG" id="KOG1921">
    <property type="taxonomic scope" value="Eukaryota"/>
</dbReference>
<comment type="subcellular location">
    <subcellularLocation>
        <location evidence="8">Nucleus</location>
    </subcellularLocation>
    <subcellularLocation>
        <location evidence="8">Mitochondrion</location>
    </subcellularLocation>
</comment>
<dbReference type="GO" id="GO:0140078">
    <property type="term" value="F:class I DNA-(apurinic or apyrimidinic site) endonuclease activity"/>
    <property type="evidence" value="ECO:0007669"/>
    <property type="project" value="UniProtKB-EC"/>
</dbReference>
<evidence type="ECO:0000256" key="9">
    <source>
        <dbReference type="SAM" id="MobiDB-lite"/>
    </source>
</evidence>
<dbReference type="GO" id="GO:0006289">
    <property type="term" value="P:nucleotide-excision repair"/>
    <property type="evidence" value="ECO:0007669"/>
    <property type="project" value="TreeGrafter"/>
</dbReference>
<dbReference type="RefSeq" id="XP_002540796.1">
    <property type="nucleotide sequence ID" value="XM_002540750.1"/>
</dbReference>
<keyword evidence="12" id="KW-1185">Reference proteome</keyword>
<dbReference type="SUPFAM" id="SSF48150">
    <property type="entry name" value="DNA-glycosylase"/>
    <property type="match status" value="1"/>
</dbReference>
<dbReference type="GO" id="GO:0000703">
    <property type="term" value="F:oxidized pyrimidine nucleobase lesion DNA N-glycosylase activity"/>
    <property type="evidence" value="ECO:0007669"/>
    <property type="project" value="UniProtKB-UniRule"/>
</dbReference>
<evidence type="ECO:0000256" key="2">
    <source>
        <dbReference type="ARBA" id="ARBA00022763"/>
    </source>
</evidence>
<dbReference type="EC" id="4.2.99.18" evidence="8"/>
<comment type="function">
    <text evidence="8">Bifunctional DNA N-glycosylase with associated apurinic/apyrimidinic (AP) lyase function that catalyzes the first step in base excision repair (BER), the primary repair pathway for the repair of oxidative DNA damage. The DNA N-glycosylase activity releases the damaged DNA base from DNA by cleaving the N-glycosidic bond, leaving an AP site. The AP lyase activity cleaves the phosphodiester bond 3' to the AP site by a beta-elimination. Primarily recognizes and repairs oxidative base damage of pyrimidines.</text>
</comment>
<dbReference type="EC" id="3.2.2.-" evidence="8"/>
<proteinExistence type="inferred from homology"/>
<dbReference type="HOGENOM" id="CLU_012862_4_1_1"/>
<evidence type="ECO:0000256" key="5">
    <source>
        <dbReference type="ARBA" id="ARBA00023239"/>
    </source>
</evidence>
<feature type="region of interest" description="Disordered" evidence="9">
    <location>
        <begin position="296"/>
        <end position="381"/>
    </location>
</feature>
<dbReference type="PANTHER" id="PTHR43286">
    <property type="entry name" value="ENDONUCLEASE III-LIKE PROTEIN 1"/>
    <property type="match status" value="1"/>
</dbReference>
<dbReference type="SMART" id="SM00478">
    <property type="entry name" value="ENDO3c"/>
    <property type="match status" value="1"/>
</dbReference>
<keyword evidence="8" id="KW-0539">Nucleus</keyword>
<dbReference type="GO" id="GO:0005739">
    <property type="term" value="C:mitochondrion"/>
    <property type="evidence" value="ECO:0007669"/>
    <property type="project" value="UniProtKB-SubCell"/>
</dbReference>
<dbReference type="InterPro" id="IPR011257">
    <property type="entry name" value="DNA_glycosylase"/>
</dbReference>
<keyword evidence="3 8" id="KW-0378">Hydrolase</keyword>
<dbReference type="InterPro" id="IPR023170">
    <property type="entry name" value="HhH_base_excis_C"/>
</dbReference>
<feature type="compositionally biased region" description="Low complexity" evidence="9">
    <location>
        <begin position="230"/>
        <end position="253"/>
    </location>
</feature>
<keyword evidence="4 8" id="KW-0234">DNA repair</keyword>
<feature type="domain" description="HhH-GPD" evidence="10">
    <location>
        <begin position="428"/>
        <end position="607"/>
    </location>
</feature>
<evidence type="ECO:0000313" key="11">
    <source>
        <dbReference type="EMBL" id="EEP75463.1"/>
    </source>
</evidence>
<keyword evidence="2 8" id="KW-0227">DNA damage</keyword>
<dbReference type="VEuPathDB" id="FungiDB:UREG_00309"/>
<comment type="catalytic activity">
    <reaction evidence="7 8">
        <text>2'-deoxyribonucleotide-(2'-deoxyribose 5'-phosphate)-2'-deoxyribonucleotide-DNA = a 3'-end 2'-deoxyribonucleotide-(2,3-dehydro-2,3-deoxyribose 5'-phosphate)-DNA + a 5'-end 5'-phospho-2'-deoxyribonucleoside-DNA + H(+)</text>
        <dbReference type="Rhea" id="RHEA:66592"/>
        <dbReference type="Rhea" id="RHEA-COMP:13180"/>
        <dbReference type="Rhea" id="RHEA-COMP:16897"/>
        <dbReference type="Rhea" id="RHEA-COMP:17067"/>
        <dbReference type="ChEBI" id="CHEBI:15378"/>
        <dbReference type="ChEBI" id="CHEBI:136412"/>
        <dbReference type="ChEBI" id="CHEBI:157695"/>
        <dbReference type="ChEBI" id="CHEBI:167181"/>
        <dbReference type="EC" id="4.2.99.18"/>
    </reaction>
</comment>
<dbReference type="OrthoDB" id="2099276at2759"/>
<feature type="region of interest" description="Disordered" evidence="9">
    <location>
        <begin position="272"/>
        <end position="291"/>
    </location>
</feature>
<dbReference type="KEGG" id="ure:UREG_00309"/>
<feature type="region of interest" description="Disordered" evidence="9">
    <location>
        <begin position="224"/>
        <end position="255"/>
    </location>
</feature>
<dbReference type="AlphaFoldDB" id="C4JDE3"/>
<keyword evidence="6 8" id="KW-0326">Glycosidase</keyword>
<comment type="similarity">
    <text evidence="1 8">Belongs to the Nth/MutY family.</text>
</comment>
<evidence type="ECO:0000256" key="8">
    <source>
        <dbReference type="HAMAP-Rule" id="MF_03183"/>
    </source>
</evidence>
<reference evidence="12" key="1">
    <citation type="journal article" date="2009" name="Genome Res.">
        <title>Comparative genomic analyses of the human fungal pathogens Coccidioides and their relatives.</title>
        <authorList>
            <person name="Sharpton T.J."/>
            <person name="Stajich J.E."/>
            <person name="Rounsley S.D."/>
            <person name="Gardner M.J."/>
            <person name="Wortman J.R."/>
            <person name="Jordar V.S."/>
            <person name="Maiti R."/>
            <person name="Kodira C.D."/>
            <person name="Neafsey D.E."/>
            <person name="Zeng Q."/>
            <person name="Hung C.-Y."/>
            <person name="McMahan C."/>
            <person name="Muszewska A."/>
            <person name="Grynberg M."/>
            <person name="Mandel M.A."/>
            <person name="Kellner E.M."/>
            <person name="Barker B.M."/>
            <person name="Galgiani J.N."/>
            <person name="Orbach M.J."/>
            <person name="Kirkland T.N."/>
            <person name="Cole G.T."/>
            <person name="Henn M.R."/>
            <person name="Birren B.W."/>
            <person name="Taylor J.W."/>
        </authorList>
    </citation>
    <scope>NUCLEOTIDE SEQUENCE [LARGE SCALE GENOMIC DNA]</scope>
    <source>
        <strain evidence="12">UAMH 1704</strain>
    </source>
</reference>
<evidence type="ECO:0000256" key="1">
    <source>
        <dbReference type="ARBA" id="ARBA00008343"/>
    </source>
</evidence>
<dbReference type="GO" id="GO:0003677">
    <property type="term" value="F:DNA binding"/>
    <property type="evidence" value="ECO:0007669"/>
    <property type="project" value="UniProtKB-UniRule"/>
</dbReference>
<dbReference type="InterPro" id="IPR003265">
    <property type="entry name" value="HhH-GPD_domain"/>
</dbReference>
<dbReference type="CDD" id="cd00056">
    <property type="entry name" value="ENDO3c"/>
    <property type="match status" value="1"/>
</dbReference>
<comment type="caution">
    <text evidence="8">Lacks conserved residue(s) required for the propagation of feature annotation.</text>
</comment>
<gene>
    <name evidence="8" type="primary">NTH1</name>
    <name evidence="11" type="ORF">UREG_00309</name>
</gene>
<dbReference type="Pfam" id="PF00633">
    <property type="entry name" value="HHH"/>
    <property type="match status" value="1"/>
</dbReference>
<dbReference type="InterPro" id="IPR030841">
    <property type="entry name" value="NTH1"/>
</dbReference>
<name>C4JDE3_UNCRE</name>
<dbReference type="EMBL" id="CH476615">
    <property type="protein sequence ID" value="EEP75463.1"/>
    <property type="molecule type" value="Genomic_DNA"/>
</dbReference>
<dbReference type="STRING" id="336963.C4JDE3"/>
<protein>
    <recommendedName>
        <fullName evidence="8">Endonuclease III homolog</fullName>
        <ecNumber evidence="8">3.2.2.-</ecNumber>
        <ecNumber evidence="8">4.2.99.18</ecNumber>
    </recommendedName>
    <alternativeName>
        <fullName evidence="8">Bifunctional DNA N-glycosylase/DNA-(apurinic or apyrimidinic site) lyase</fullName>
        <shortName evidence="8">DNA glycosylase/AP lyase</shortName>
    </alternativeName>
</protein>
<dbReference type="GO" id="GO:0005634">
    <property type="term" value="C:nucleus"/>
    <property type="evidence" value="ECO:0007669"/>
    <property type="project" value="UniProtKB-SubCell"/>
</dbReference>
<dbReference type="GeneID" id="8439065"/>
<evidence type="ECO:0000259" key="10">
    <source>
        <dbReference type="SMART" id="SM00478"/>
    </source>
</evidence>
<dbReference type="HAMAP" id="MF_03183">
    <property type="entry name" value="Endonuclease_III_Nth"/>
    <property type="match status" value="1"/>
</dbReference>
<keyword evidence="8" id="KW-0496">Mitochondrion</keyword>
<keyword evidence="5 8" id="KW-0456">Lyase</keyword>
<feature type="compositionally biased region" description="Pro residues" evidence="9">
    <location>
        <begin position="369"/>
        <end position="380"/>
    </location>
</feature>
<evidence type="ECO:0000256" key="7">
    <source>
        <dbReference type="ARBA" id="ARBA00044632"/>
    </source>
</evidence>
<dbReference type="Gene3D" id="1.10.1670.10">
    <property type="entry name" value="Helix-hairpin-Helix base-excision DNA repair enzymes (C-terminal)"/>
    <property type="match status" value="1"/>
</dbReference>
<accession>C4JDE3</accession>
<dbReference type="PANTHER" id="PTHR43286:SF1">
    <property type="entry name" value="ENDONUCLEASE III-LIKE PROTEIN 1"/>
    <property type="match status" value="1"/>
</dbReference>
<sequence length="655" mass="72100">MRSPSLNSAATSTFNGLSGRGSLSNWWMADSVELSVYAGVQCSVVKRVRQISPVVKEMLGWQMGVLKEMVGGERGECPGRLSGRLPSGEGRRRRWGPDGGGLRWARFGIRLVRAGGVWWCLQRPSWSCFCVSCLIKWSKSASSRRPESVLFVCPEALWAWRTWPGGGWSWSPCGGAWGGASRLKSFSGRQSTQHMHACLSLVPRLRLPTGFVCVMGASRLSKRMTNPVDSLSTRRVTRRTAASSTTSSYFDSSRGTRRTLATHTAIVKEEVVSDVEARNGNGSEDDDSSILSEANTADIEDLLKPEPSPQSTSRKRKRSSAVKTEDGVATNGAPSPKTQLRKPRKVAVKEESAQSTAFPKKKAKSRKPAPAPGSIPPPPNWEEMYSLIKDMRLKNPTAPVDTMGCAELYWRNSTEQERRFHILVALMLSSQTKDTVTAVAMHRLHTELGPEHDDRDANTPDTKAVAQWDTSTHSTARSTLTIANILRVPAPRLNQLIHSVGFHNLKTKYLQTTASLLQAHHDSDIPRTAADLMSLPGVGPKMAYLCMSSAWGVDDGIGVDVHVHRITNLWGWVRTKTPEETRVVLEAWLPRDKWREINWLLVGLGQTVCLPVGRRCGECALAGTGLCKGEIKGKAAVSVKRESKVKMEIKMEDEG</sequence>
<evidence type="ECO:0000313" key="12">
    <source>
        <dbReference type="Proteomes" id="UP000002058"/>
    </source>
</evidence>
<dbReference type="InterPro" id="IPR000445">
    <property type="entry name" value="HhH_motif"/>
</dbReference>
<evidence type="ECO:0000256" key="3">
    <source>
        <dbReference type="ARBA" id="ARBA00022801"/>
    </source>
</evidence>
<dbReference type="Gene3D" id="1.10.340.30">
    <property type="entry name" value="Hypothetical protein, domain 2"/>
    <property type="match status" value="1"/>
</dbReference>
<evidence type="ECO:0000256" key="6">
    <source>
        <dbReference type="ARBA" id="ARBA00023295"/>
    </source>
</evidence>
<dbReference type="Proteomes" id="UP000002058">
    <property type="component" value="Unassembled WGS sequence"/>
</dbReference>
<dbReference type="InterPro" id="IPR004036">
    <property type="entry name" value="Endonuclease-III-like_CS2"/>
</dbReference>
<dbReference type="GO" id="GO:0006285">
    <property type="term" value="P:base-excision repair, AP site formation"/>
    <property type="evidence" value="ECO:0007669"/>
    <property type="project" value="UniProtKB-UniRule"/>
</dbReference>
<dbReference type="InParanoid" id="C4JDE3"/>